<evidence type="ECO:0000256" key="1">
    <source>
        <dbReference type="SAM" id="MobiDB-lite"/>
    </source>
</evidence>
<dbReference type="Proteomes" id="UP000188342">
    <property type="component" value="Unassembled WGS sequence"/>
</dbReference>
<dbReference type="EMBL" id="FUKQ01000035">
    <property type="protein sequence ID" value="SJN35626.1"/>
    <property type="molecule type" value="Genomic_DNA"/>
</dbReference>
<evidence type="ECO:0000313" key="3">
    <source>
        <dbReference type="Proteomes" id="UP000188342"/>
    </source>
</evidence>
<dbReference type="InterPro" id="IPR009097">
    <property type="entry name" value="Cyclic_Pdiesterase"/>
</dbReference>
<dbReference type="RefSeq" id="WP_094764932.1">
    <property type="nucleotide sequence ID" value="NZ_FUKQ01000035.1"/>
</dbReference>
<evidence type="ECO:0008006" key="4">
    <source>
        <dbReference type="Google" id="ProtNLM"/>
    </source>
</evidence>
<protein>
    <recommendedName>
        <fullName evidence="4">2'-5' RNA ligase</fullName>
    </recommendedName>
</protein>
<sequence length="209" mass="23489">MRLTTVESPETRDHFGPNPWAPGERRLTFHLTLQASPEVYDAALRVQDVLEGQEHVRPVPRAWLHLTMSSLGREDAVDRVDLADVADRVFDQWPRFAGERIVYEQLLIADESVMLMARDDQWLQDLAEVQRRAVDGLLGERPWRRLQPHTSLAYLNGPVPVAGLAERLAPAAASLPEVISGPPVLTLMSLSRETGDYTWQVLRDEGPVG</sequence>
<keyword evidence="3" id="KW-1185">Reference proteome</keyword>
<dbReference type="SUPFAM" id="SSF55144">
    <property type="entry name" value="LigT-like"/>
    <property type="match status" value="1"/>
</dbReference>
<proteinExistence type="predicted"/>
<dbReference type="STRING" id="1255658.FM114_09645"/>
<dbReference type="Gene3D" id="3.90.1140.10">
    <property type="entry name" value="Cyclic phosphodiesterase"/>
    <property type="match status" value="1"/>
</dbReference>
<gene>
    <name evidence="2" type="ORF">FM114_09645</name>
</gene>
<feature type="region of interest" description="Disordered" evidence="1">
    <location>
        <begin position="1"/>
        <end position="20"/>
    </location>
</feature>
<evidence type="ECO:0000313" key="2">
    <source>
        <dbReference type="EMBL" id="SJN35626.1"/>
    </source>
</evidence>
<reference evidence="2 3" key="1">
    <citation type="submission" date="2017-02" db="EMBL/GenBank/DDBJ databases">
        <authorList>
            <person name="Peterson S.W."/>
        </authorList>
    </citation>
    <scope>NUCLEOTIDE SEQUENCE [LARGE SCALE GENOMIC DNA]</scope>
    <source>
        <strain evidence="2 3">LSP_Lj1</strain>
    </source>
</reference>
<accession>A0A1R4JUD0</accession>
<dbReference type="AlphaFoldDB" id="A0A1R4JUD0"/>
<dbReference type="OrthoDB" id="5193841at2"/>
<name>A0A1R4JUD0_9ACTN</name>
<organism evidence="2 3">
    <name type="scientific">Luteococcus japonicus LSP_Lj1</name>
    <dbReference type="NCBI Taxonomy" id="1255658"/>
    <lineage>
        <taxon>Bacteria</taxon>
        <taxon>Bacillati</taxon>
        <taxon>Actinomycetota</taxon>
        <taxon>Actinomycetes</taxon>
        <taxon>Propionibacteriales</taxon>
        <taxon>Propionibacteriaceae</taxon>
        <taxon>Luteococcus</taxon>
    </lineage>
</organism>